<evidence type="ECO:0000256" key="1">
    <source>
        <dbReference type="SAM" id="Coils"/>
    </source>
</evidence>
<feature type="coiled-coil region" evidence="1">
    <location>
        <begin position="364"/>
        <end position="391"/>
    </location>
</feature>
<dbReference type="Gene3D" id="2.60.40.10">
    <property type="entry name" value="Immunoglobulins"/>
    <property type="match status" value="1"/>
</dbReference>
<keyword evidence="3" id="KW-0946">Virion</keyword>
<protein>
    <submittedName>
        <fullName evidence="3">Inner spore coat protein H</fullName>
    </submittedName>
</protein>
<evidence type="ECO:0000313" key="4">
    <source>
        <dbReference type="Proteomes" id="UP000037043"/>
    </source>
</evidence>
<keyword evidence="2" id="KW-0732">Signal</keyword>
<feature type="chain" id="PRO_5005570267" evidence="2">
    <location>
        <begin position="24"/>
        <end position="551"/>
    </location>
</feature>
<dbReference type="Proteomes" id="UP000037043">
    <property type="component" value="Unassembled WGS sequence"/>
</dbReference>
<dbReference type="RefSeq" id="WP_052220404.1">
    <property type="nucleotide sequence ID" value="NZ_LHUR01000012.1"/>
</dbReference>
<comment type="caution">
    <text evidence="3">The sequence shown here is derived from an EMBL/GenBank/DDBJ whole genome shotgun (WGS) entry which is preliminary data.</text>
</comment>
<dbReference type="Pfam" id="PF08757">
    <property type="entry name" value="CotH"/>
    <property type="match status" value="1"/>
</dbReference>
<dbReference type="AlphaFoldDB" id="A0A0L6ZCI7"/>
<keyword evidence="1" id="KW-0175">Coiled coil</keyword>
<accession>A0A0L6ZCI7</accession>
<dbReference type="InterPro" id="IPR014867">
    <property type="entry name" value="Spore_coat_CotH_CotH2/3/7"/>
</dbReference>
<name>A0A0L6ZCI7_9CLOT</name>
<sequence length="551" mass="65261">MYKKLLCLLLCSLIVVLSSCSSGKFLKSTNSNKPLEDNEKAYEQDSINEVKELYVTVVPTKKKNVKQYTFKDLNESNGYADEEDIELDVIVQERKNGQLNPDCFGYGLTTANGTITQRGQSARIAEQKSFKIKLMKEGGLWYGNEVINLNKHPFDKTKMRNKMSFEYFKLVPQVISLRTNFVHLFIKDFSEENYNEEYKDFGLFTQIENLDKNFLKNHGLDSKGALYKAENFEFYRYEDNIKTVDDPDYNEVKFEEILEVKGEEQHQKLISMLDAVNNPLININEVIDKYFDRENYITWMAINILLDNIDTASRNFCLYSPKDSDKWYFIPWDYDKGWGGYRYSRGEWQQGMTNYWGVVLHKRFLQNKDNIKQLTNKIEELKKIFTKEKTKEFVNMYKPIVLEYLNREPDKIEKASELNKIIKEIDDMPALIDSNIKRYYESLEKPMPIFMGKVLDYGSYNVFTWNEAYDFNKDYVEYILDISKTPDFENIIYHKDGIRDIQHIVKDLQPGKYFWRLTIKDSKGNIQQPFDIYKVKATESYYFGVQQFYVN</sequence>
<feature type="signal peptide" evidence="2">
    <location>
        <begin position="1"/>
        <end position="23"/>
    </location>
</feature>
<proteinExistence type="predicted"/>
<keyword evidence="3" id="KW-0167">Capsid protein</keyword>
<keyword evidence="4" id="KW-1185">Reference proteome</keyword>
<dbReference type="EMBL" id="LHUR01000012">
    <property type="protein sequence ID" value="KOA20672.1"/>
    <property type="molecule type" value="Genomic_DNA"/>
</dbReference>
<dbReference type="STRING" id="36844.SAMN04488501_103188"/>
<dbReference type="PATRIC" id="fig|1121318.3.peg.819"/>
<evidence type="ECO:0000313" key="3">
    <source>
        <dbReference type="EMBL" id="KOA20672.1"/>
    </source>
</evidence>
<evidence type="ECO:0000256" key="2">
    <source>
        <dbReference type="SAM" id="SignalP"/>
    </source>
</evidence>
<dbReference type="PROSITE" id="PS51257">
    <property type="entry name" value="PROKAR_LIPOPROTEIN"/>
    <property type="match status" value="1"/>
</dbReference>
<gene>
    <name evidence="3" type="primary">cotH</name>
    <name evidence="3" type="ORF">CLHOM_08140</name>
</gene>
<dbReference type="InterPro" id="IPR013783">
    <property type="entry name" value="Ig-like_fold"/>
</dbReference>
<organism evidence="3 4">
    <name type="scientific">Clostridium homopropionicum DSM 5847</name>
    <dbReference type="NCBI Taxonomy" id="1121318"/>
    <lineage>
        <taxon>Bacteria</taxon>
        <taxon>Bacillati</taxon>
        <taxon>Bacillota</taxon>
        <taxon>Clostridia</taxon>
        <taxon>Eubacteriales</taxon>
        <taxon>Clostridiaceae</taxon>
        <taxon>Clostridium</taxon>
    </lineage>
</organism>
<dbReference type="PANTHER" id="PTHR40050">
    <property type="entry name" value="INNER SPORE COAT PROTEIN H"/>
    <property type="match status" value="1"/>
</dbReference>
<reference evidence="4" key="1">
    <citation type="submission" date="2015-08" db="EMBL/GenBank/DDBJ databases">
        <title>Genome sequence of the strict anaerobe Clostridium homopropionicum LuHBu1 (DSM 5847T).</title>
        <authorList>
            <person name="Poehlein A."/>
            <person name="Beck M."/>
            <person name="Schiel-Bengelsdorf B."/>
            <person name="Bengelsdorf F.R."/>
            <person name="Daniel R."/>
            <person name="Duerre P."/>
        </authorList>
    </citation>
    <scope>NUCLEOTIDE SEQUENCE [LARGE SCALE GENOMIC DNA]</scope>
    <source>
        <strain evidence="4">DSM 5847</strain>
    </source>
</reference>
<dbReference type="PANTHER" id="PTHR40050:SF1">
    <property type="entry name" value="INNER SPORE COAT PROTEIN H"/>
    <property type="match status" value="1"/>
</dbReference>